<dbReference type="PANTHER" id="PTHR42954:SF2">
    <property type="entry name" value="FE(2+) TRANSPORT PROTEIN A"/>
    <property type="match status" value="1"/>
</dbReference>
<dbReference type="OrthoDB" id="9791355at2"/>
<name>A0A0U9HF69_9FIRM</name>
<protein>
    <submittedName>
        <fullName evidence="3">Ferrous iron transport protein A</fullName>
    </submittedName>
</protein>
<dbReference type="PANTHER" id="PTHR42954">
    <property type="entry name" value="FE(2+) TRANSPORT PROTEIN A"/>
    <property type="match status" value="1"/>
</dbReference>
<dbReference type="GO" id="GO:0046914">
    <property type="term" value="F:transition metal ion binding"/>
    <property type="evidence" value="ECO:0007669"/>
    <property type="project" value="InterPro"/>
</dbReference>
<organism evidence="3">
    <name type="scientific">Tepidanaerobacter syntrophicus</name>
    <dbReference type="NCBI Taxonomy" id="224999"/>
    <lineage>
        <taxon>Bacteria</taxon>
        <taxon>Bacillati</taxon>
        <taxon>Bacillota</taxon>
        <taxon>Clostridia</taxon>
        <taxon>Thermosediminibacterales</taxon>
        <taxon>Tepidanaerobacteraceae</taxon>
        <taxon>Tepidanaerobacter</taxon>
    </lineage>
</organism>
<dbReference type="InterPro" id="IPR007167">
    <property type="entry name" value="Fe-transptr_FeoA-like"/>
</dbReference>
<evidence type="ECO:0000259" key="2">
    <source>
        <dbReference type="SMART" id="SM00899"/>
    </source>
</evidence>
<feature type="domain" description="Ferrous iron transporter FeoA-like" evidence="2">
    <location>
        <begin position="3"/>
        <end position="74"/>
    </location>
</feature>
<dbReference type="STRING" id="224999.GCA_001485475_01489"/>
<gene>
    <name evidence="3" type="ORF">TSYNT_7498</name>
</gene>
<reference evidence="3" key="1">
    <citation type="journal article" date="2016" name="Genome Announc.">
        <title>Draft Genome Sequence of the Syntrophic Lactate-Degrading Bacterium Tepidanaerobacter syntrophicus JLT.</title>
        <authorList>
            <person name="Matsuura N."/>
            <person name="Ohashi A."/>
            <person name="Tourlousse D.M."/>
            <person name="Sekiguchi Y."/>
        </authorList>
    </citation>
    <scope>NUCLEOTIDE SEQUENCE [LARGE SCALE GENOMIC DNA]</scope>
    <source>
        <strain evidence="3">JL</strain>
    </source>
</reference>
<proteinExistence type="predicted"/>
<dbReference type="AlphaFoldDB" id="A0A0U9HF69"/>
<dbReference type="InterPro" id="IPR052713">
    <property type="entry name" value="FeoA"/>
</dbReference>
<dbReference type="SUPFAM" id="SSF50037">
    <property type="entry name" value="C-terminal domain of transcriptional repressors"/>
    <property type="match status" value="1"/>
</dbReference>
<keyword evidence="4" id="KW-1185">Reference proteome</keyword>
<dbReference type="InterPro" id="IPR008988">
    <property type="entry name" value="Transcriptional_repressor_C"/>
</dbReference>
<dbReference type="Pfam" id="PF04023">
    <property type="entry name" value="FeoA"/>
    <property type="match status" value="1"/>
</dbReference>
<dbReference type="EMBL" id="DF977001">
    <property type="protein sequence ID" value="GAQ25472.1"/>
    <property type="molecule type" value="Genomic_DNA"/>
</dbReference>
<dbReference type="SMART" id="SM00899">
    <property type="entry name" value="FeoA"/>
    <property type="match status" value="1"/>
</dbReference>
<evidence type="ECO:0000313" key="4">
    <source>
        <dbReference type="Proteomes" id="UP000062160"/>
    </source>
</evidence>
<sequence>MTVSLDSAPIGVRARVKNISDGNIGKKLMEMGIVPGTEIFVEGMAPLGDPIKISVRGYKLALRKNEAKRILAEI</sequence>
<dbReference type="RefSeq" id="WP_059032850.1">
    <property type="nucleotide sequence ID" value="NZ_BSDN01000011.1"/>
</dbReference>
<evidence type="ECO:0000313" key="3">
    <source>
        <dbReference type="EMBL" id="GAQ25472.1"/>
    </source>
</evidence>
<keyword evidence="1" id="KW-0408">Iron</keyword>
<dbReference type="InterPro" id="IPR038157">
    <property type="entry name" value="FeoA_core_dom"/>
</dbReference>
<evidence type="ECO:0000256" key="1">
    <source>
        <dbReference type="ARBA" id="ARBA00023004"/>
    </source>
</evidence>
<dbReference type="Proteomes" id="UP000062160">
    <property type="component" value="Unassembled WGS sequence"/>
</dbReference>
<accession>A0A0U9HF69</accession>
<dbReference type="Gene3D" id="2.30.30.90">
    <property type="match status" value="1"/>
</dbReference>